<keyword evidence="2" id="KW-1185">Reference proteome</keyword>
<name>A0ACB8SCI5_9AGAM</name>
<organism evidence="1 2">
    <name type="scientific">Auriscalpium vulgare</name>
    <dbReference type="NCBI Taxonomy" id="40419"/>
    <lineage>
        <taxon>Eukaryota</taxon>
        <taxon>Fungi</taxon>
        <taxon>Dikarya</taxon>
        <taxon>Basidiomycota</taxon>
        <taxon>Agaricomycotina</taxon>
        <taxon>Agaricomycetes</taxon>
        <taxon>Russulales</taxon>
        <taxon>Auriscalpiaceae</taxon>
        <taxon>Auriscalpium</taxon>
    </lineage>
</organism>
<sequence>MPLPNASFSSAILLATIDSLDSPHFLAPIIAGAARSTRDRLIVVLFSRLFNVGHSPRSPVTAARRDSVASVQSDAPALSRTESWDAVQSLLTYVYVQATSVAQNMDKILLNVDVLLRGYDQDLSEAAGEGVEVAFRIEGDSIPVPLPQSIASVRTAWCMPGEQLSAPGTPLTVGDSLPSTYPVVACGGTFDHLHAGHKILLSMTAWIAEEKIIVGVTDDKLLVNKANKDLLESLPERIARVRGFLEFFKPGLIYDVVPIDDVYGPTGWDPNVQALVVSKETLSGGAAVDKRRQEKQLPPLQTFVIDVISHTSHRLDDEDAELLKKTKMSSTFIRQWISANRVAHGVEG</sequence>
<evidence type="ECO:0000313" key="1">
    <source>
        <dbReference type="EMBL" id="KAI0054014.1"/>
    </source>
</evidence>
<dbReference type="Proteomes" id="UP000814033">
    <property type="component" value="Unassembled WGS sequence"/>
</dbReference>
<protein>
    <submittedName>
        <fullName evidence="1">Nucleotidylyl transferase</fullName>
    </submittedName>
</protein>
<dbReference type="EMBL" id="MU275838">
    <property type="protein sequence ID" value="KAI0054014.1"/>
    <property type="molecule type" value="Genomic_DNA"/>
</dbReference>
<proteinExistence type="predicted"/>
<accession>A0ACB8SCI5</accession>
<reference evidence="1" key="2">
    <citation type="journal article" date="2022" name="New Phytol.">
        <title>Evolutionary transition to the ectomycorrhizal habit in the genomes of a hyperdiverse lineage of mushroom-forming fungi.</title>
        <authorList>
            <person name="Looney B."/>
            <person name="Miyauchi S."/>
            <person name="Morin E."/>
            <person name="Drula E."/>
            <person name="Courty P.E."/>
            <person name="Kohler A."/>
            <person name="Kuo A."/>
            <person name="LaButti K."/>
            <person name="Pangilinan J."/>
            <person name="Lipzen A."/>
            <person name="Riley R."/>
            <person name="Andreopoulos W."/>
            <person name="He G."/>
            <person name="Johnson J."/>
            <person name="Nolan M."/>
            <person name="Tritt A."/>
            <person name="Barry K.W."/>
            <person name="Grigoriev I.V."/>
            <person name="Nagy L.G."/>
            <person name="Hibbett D."/>
            <person name="Henrissat B."/>
            <person name="Matheny P.B."/>
            <person name="Labbe J."/>
            <person name="Martin F.M."/>
        </authorList>
    </citation>
    <scope>NUCLEOTIDE SEQUENCE</scope>
    <source>
        <strain evidence="1">FP105234-sp</strain>
    </source>
</reference>
<comment type="caution">
    <text evidence="1">The sequence shown here is derived from an EMBL/GenBank/DDBJ whole genome shotgun (WGS) entry which is preliminary data.</text>
</comment>
<gene>
    <name evidence="1" type="ORF">FA95DRAFT_1480604</name>
</gene>
<keyword evidence="1" id="KW-0808">Transferase</keyword>
<reference evidence="1" key="1">
    <citation type="submission" date="2021-02" db="EMBL/GenBank/DDBJ databases">
        <authorList>
            <consortium name="DOE Joint Genome Institute"/>
            <person name="Ahrendt S."/>
            <person name="Looney B.P."/>
            <person name="Miyauchi S."/>
            <person name="Morin E."/>
            <person name="Drula E."/>
            <person name="Courty P.E."/>
            <person name="Chicoki N."/>
            <person name="Fauchery L."/>
            <person name="Kohler A."/>
            <person name="Kuo A."/>
            <person name="Labutti K."/>
            <person name="Pangilinan J."/>
            <person name="Lipzen A."/>
            <person name="Riley R."/>
            <person name="Andreopoulos W."/>
            <person name="He G."/>
            <person name="Johnson J."/>
            <person name="Barry K.W."/>
            <person name="Grigoriev I.V."/>
            <person name="Nagy L."/>
            <person name="Hibbett D."/>
            <person name="Henrissat B."/>
            <person name="Matheny P.B."/>
            <person name="Labbe J."/>
            <person name="Martin F."/>
        </authorList>
    </citation>
    <scope>NUCLEOTIDE SEQUENCE</scope>
    <source>
        <strain evidence="1">FP105234-sp</strain>
    </source>
</reference>
<evidence type="ECO:0000313" key="2">
    <source>
        <dbReference type="Proteomes" id="UP000814033"/>
    </source>
</evidence>